<name>A0A5B7DZW3_PORTR</name>
<reference evidence="1 2" key="1">
    <citation type="submission" date="2019-05" db="EMBL/GenBank/DDBJ databases">
        <title>Another draft genome of Portunus trituberculatus and its Hox gene families provides insights of decapod evolution.</title>
        <authorList>
            <person name="Jeong J.-H."/>
            <person name="Song I."/>
            <person name="Kim S."/>
            <person name="Choi T."/>
            <person name="Kim D."/>
            <person name="Ryu S."/>
            <person name="Kim W."/>
        </authorList>
    </citation>
    <scope>NUCLEOTIDE SEQUENCE [LARGE SCALE GENOMIC DNA]</scope>
    <source>
        <tissue evidence="1">Muscle</tissue>
    </source>
</reference>
<sequence length="66" mass="6940">MKYCEKTMRAAEEGCLGERCQGNHRVMGIVDYGAVEVSTGGKCTVPEGGAGVGITEAPRSVFKGIF</sequence>
<keyword evidence="2" id="KW-1185">Reference proteome</keyword>
<protein>
    <submittedName>
        <fullName evidence="1">Uncharacterized protein</fullName>
    </submittedName>
</protein>
<evidence type="ECO:0000313" key="2">
    <source>
        <dbReference type="Proteomes" id="UP000324222"/>
    </source>
</evidence>
<dbReference type="AlphaFoldDB" id="A0A5B7DZW3"/>
<evidence type="ECO:0000313" key="1">
    <source>
        <dbReference type="EMBL" id="MPC26755.1"/>
    </source>
</evidence>
<proteinExistence type="predicted"/>
<comment type="caution">
    <text evidence="1">The sequence shown here is derived from an EMBL/GenBank/DDBJ whole genome shotgun (WGS) entry which is preliminary data.</text>
</comment>
<organism evidence="1 2">
    <name type="scientific">Portunus trituberculatus</name>
    <name type="common">Swimming crab</name>
    <name type="synonym">Neptunus trituberculatus</name>
    <dbReference type="NCBI Taxonomy" id="210409"/>
    <lineage>
        <taxon>Eukaryota</taxon>
        <taxon>Metazoa</taxon>
        <taxon>Ecdysozoa</taxon>
        <taxon>Arthropoda</taxon>
        <taxon>Crustacea</taxon>
        <taxon>Multicrustacea</taxon>
        <taxon>Malacostraca</taxon>
        <taxon>Eumalacostraca</taxon>
        <taxon>Eucarida</taxon>
        <taxon>Decapoda</taxon>
        <taxon>Pleocyemata</taxon>
        <taxon>Brachyura</taxon>
        <taxon>Eubrachyura</taxon>
        <taxon>Portunoidea</taxon>
        <taxon>Portunidae</taxon>
        <taxon>Portuninae</taxon>
        <taxon>Portunus</taxon>
    </lineage>
</organism>
<dbReference type="Proteomes" id="UP000324222">
    <property type="component" value="Unassembled WGS sequence"/>
</dbReference>
<dbReference type="EMBL" id="VSRR010001646">
    <property type="protein sequence ID" value="MPC26755.1"/>
    <property type="molecule type" value="Genomic_DNA"/>
</dbReference>
<accession>A0A5B7DZW3</accession>
<gene>
    <name evidence="1" type="ORF">E2C01_019902</name>
</gene>